<dbReference type="RefSeq" id="WP_144307008.1">
    <property type="nucleotide sequence ID" value="NZ_QMIF01000017.1"/>
</dbReference>
<name>A0A6P1ZCY5_9BACT</name>
<sequence length="288" mass="32020">MPRKELNTKIFIDGGDPDETRAIIKSLGFLDGQTTNPSFVSKNPRAQEKMDRGETFTEPELLEFYKGIVQEISSLIPDGSVSIEVYADENTTAEEMLEQGRTMNSWIPNAHIKLPSSKEGIRAAEQAVKEGMRVNMTLCFSLPQAAAVYSATRGAKRGQVFISPFVGRLDDRGEDGMSFIANLLKLYKKGDGHVMVLTASVRHDAHLMETLHLGSDIITAKLETLDEWAKKGSPLPGEAYAYDPHGLKPLPYEDLDLEADWTSFDLSHPLTTQGMEKFTKDWNKLLGK</sequence>
<protein>
    <submittedName>
        <fullName evidence="2">Transaldolase</fullName>
    </submittedName>
</protein>
<keyword evidence="1" id="KW-0704">Schiff base</keyword>
<dbReference type="PANTHER" id="PTHR10683">
    <property type="entry name" value="TRANSALDOLASE"/>
    <property type="match status" value="1"/>
</dbReference>
<reference evidence="2 3" key="1">
    <citation type="submission" date="2018-06" db="EMBL/GenBank/DDBJ databases">
        <title>Complete genome of Desulfovibrio marinus P48SEP.</title>
        <authorList>
            <person name="Crispim J.S."/>
            <person name="Vidigal P.M.P."/>
            <person name="Silva L.C.F."/>
            <person name="Araujo L.C."/>
            <person name="Laguardia C.N."/>
            <person name="Dias R.S."/>
            <person name="Sousa M.P."/>
            <person name="Paula S.O."/>
            <person name="Silva C."/>
        </authorList>
    </citation>
    <scope>NUCLEOTIDE SEQUENCE [LARGE SCALE GENOMIC DNA]</scope>
    <source>
        <strain evidence="2 3">P48SEP</strain>
    </source>
</reference>
<dbReference type="OrthoDB" id="9807051at2"/>
<dbReference type="AlphaFoldDB" id="A0A6P1ZCY5"/>
<evidence type="ECO:0000313" key="3">
    <source>
        <dbReference type="Proteomes" id="UP000434052"/>
    </source>
</evidence>
<dbReference type="GO" id="GO:0005975">
    <property type="term" value="P:carbohydrate metabolic process"/>
    <property type="evidence" value="ECO:0007669"/>
    <property type="project" value="InterPro"/>
</dbReference>
<comment type="caution">
    <text evidence="2">The sequence shown here is derived from an EMBL/GenBank/DDBJ whole genome shotgun (WGS) entry which is preliminary data.</text>
</comment>
<dbReference type="InterPro" id="IPR001585">
    <property type="entry name" value="TAL/FSA"/>
</dbReference>
<dbReference type="Proteomes" id="UP000434052">
    <property type="component" value="Unassembled WGS sequence"/>
</dbReference>
<proteinExistence type="predicted"/>
<dbReference type="SUPFAM" id="SSF51569">
    <property type="entry name" value="Aldolase"/>
    <property type="match status" value="1"/>
</dbReference>
<dbReference type="InterPro" id="IPR013785">
    <property type="entry name" value="Aldolase_TIM"/>
</dbReference>
<dbReference type="EMBL" id="QMIF01000017">
    <property type="protein sequence ID" value="TVM31222.1"/>
    <property type="molecule type" value="Genomic_DNA"/>
</dbReference>
<accession>A0A6P1ZCY5</accession>
<organism evidence="2 3">
    <name type="scientific">Oceanidesulfovibrio marinus</name>
    <dbReference type="NCBI Taxonomy" id="370038"/>
    <lineage>
        <taxon>Bacteria</taxon>
        <taxon>Pseudomonadati</taxon>
        <taxon>Thermodesulfobacteriota</taxon>
        <taxon>Desulfovibrionia</taxon>
        <taxon>Desulfovibrionales</taxon>
        <taxon>Desulfovibrionaceae</taxon>
        <taxon>Oceanidesulfovibrio</taxon>
    </lineage>
</organism>
<dbReference type="Gene3D" id="3.20.20.70">
    <property type="entry name" value="Aldolase class I"/>
    <property type="match status" value="1"/>
</dbReference>
<evidence type="ECO:0000313" key="2">
    <source>
        <dbReference type="EMBL" id="TVM31222.1"/>
    </source>
</evidence>
<dbReference type="Pfam" id="PF00923">
    <property type="entry name" value="TAL_FSA"/>
    <property type="match status" value="1"/>
</dbReference>
<evidence type="ECO:0000256" key="1">
    <source>
        <dbReference type="ARBA" id="ARBA00023270"/>
    </source>
</evidence>
<gene>
    <name evidence="2" type="ORF">DQK91_19120</name>
</gene>